<dbReference type="InterPro" id="IPR045851">
    <property type="entry name" value="AMP-bd_C_sf"/>
</dbReference>
<dbReference type="InterPro" id="IPR042099">
    <property type="entry name" value="ANL_N_sf"/>
</dbReference>
<dbReference type="GO" id="GO:0006631">
    <property type="term" value="P:fatty acid metabolic process"/>
    <property type="evidence" value="ECO:0007669"/>
    <property type="project" value="TreeGrafter"/>
</dbReference>
<dbReference type="GO" id="GO:0031956">
    <property type="term" value="F:medium-chain fatty acid-CoA ligase activity"/>
    <property type="evidence" value="ECO:0007669"/>
    <property type="project" value="TreeGrafter"/>
</dbReference>
<dbReference type="Proteomes" id="UP000502608">
    <property type="component" value="Chromosome"/>
</dbReference>
<dbReference type="EMBL" id="CP050313">
    <property type="protein sequence ID" value="QIR15882.1"/>
    <property type="molecule type" value="Genomic_DNA"/>
</dbReference>
<feature type="domain" description="AMP-binding enzyme C-terminal" evidence="7">
    <location>
        <begin position="409"/>
        <end position="473"/>
    </location>
</feature>
<name>A0A6G9QN25_9GAMM</name>
<dbReference type="NCBIfam" id="TIGR01923">
    <property type="entry name" value="menE"/>
    <property type="match status" value="1"/>
</dbReference>
<dbReference type="KEGG" id="saes:HBH39_16505"/>
<keyword evidence="3 8" id="KW-0436">Ligase</keyword>
<dbReference type="RefSeq" id="WP_167679738.1">
    <property type="nucleotide sequence ID" value="NZ_CP050313.1"/>
</dbReference>
<dbReference type="PROSITE" id="PS00455">
    <property type="entry name" value="AMP_BINDING"/>
    <property type="match status" value="1"/>
</dbReference>
<dbReference type="InterPro" id="IPR020845">
    <property type="entry name" value="AMP-binding_CS"/>
</dbReference>
<dbReference type="InterPro" id="IPR025110">
    <property type="entry name" value="AMP-bd_C"/>
</dbReference>
<dbReference type="PANTHER" id="PTHR43201">
    <property type="entry name" value="ACYL-COA SYNTHETASE"/>
    <property type="match status" value="1"/>
</dbReference>
<dbReference type="PANTHER" id="PTHR43201:SF5">
    <property type="entry name" value="MEDIUM-CHAIN ACYL-COA LIGASE ACSF2, MITOCHONDRIAL"/>
    <property type="match status" value="1"/>
</dbReference>
<keyword evidence="5" id="KW-0067">ATP-binding</keyword>
<dbReference type="Gene3D" id="3.40.50.12780">
    <property type="entry name" value="N-terminal domain of ligase-like"/>
    <property type="match status" value="1"/>
</dbReference>
<dbReference type="SUPFAM" id="SSF56801">
    <property type="entry name" value="Acetyl-CoA synthetase-like"/>
    <property type="match status" value="1"/>
</dbReference>
<evidence type="ECO:0000256" key="1">
    <source>
        <dbReference type="ARBA" id="ARBA00006432"/>
    </source>
</evidence>
<evidence type="ECO:0000256" key="4">
    <source>
        <dbReference type="ARBA" id="ARBA00022741"/>
    </source>
</evidence>
<reference evidence="8 9" key="1">
    <citation type="submission" date="2020-03" db="EMBL/GenBank/DDBJ databases">
        <title>Complete genome sequence of Shewanella sp.</title>
        <authorList>
            <person name="Kim Y.-S."/>
            <person name="Kim S.-J."/>
            <person name="Jung H.-K."/>
            <person name="Kim K.-H."/>
        </authorList>
    </citation>
    <scope>NUCLEOTIDE SEQUENCE [LARGE SCALE GENOMIC DNA]</scope>
    <source>
        <strain evidence="8 9">PN3F2</strain>
    </source>
</reference>
<dbReference type="Pfam" id="PF00501">
    <property type="entry name" value="AMP-binding"/>
    <property type="match status" value="1"/>
</dbReference>
<dbReference type="GO" id="GO:0009234">
    <property type="term" value="P:menaquinone biosynthetic process"/>
    <property type="evidence" value="ECO:0007669"/>
    <property type="project" value="UniProtKB-KW"/>
</dbReference>
<comment type="similarity">
    <text evidence="1">Belongs to the ATP-dependent AMP-binding enzyme family.</text>
</comment>
<dbReference type="CDD" id="cd17630">
    <property type="entry name" value="OSB_MenE-like"/>
    <property type="match status" value="1"/>
</dbReference>
<keyword evidence="9" id="KW-1185">Reference proteome</keyword>
<proteinExistence type="inferred from homology"/>
<dbReference type="InterPro" id="IPR000873">
    <property type="entry name" value="AMP-dep_synth/lig_dom"/>
</dbReference>
<evidence type="ECO:0000256" key="3">
    <source>
        <dbReference type="ARBA" id="ARBA00022598"/>
    </source>
</evidence>
<dbReference type="GO" id="GO:0005524">
    <property type="term" value="F:ATP binding"/>
    <property type="evidence" value="ECO:0007669"/>
    <property type="project" value="UniProtKB-KW"/>
</dbReference>
<sequence>MMLTPLQQAAMTTPDHSALIINGHRQSYQSWAQEVQQLAAVLHAKGLTQGSLVGVIIPIPSANNASTHQHHSIAEQTKQVISLYWACCEIGAIFFPLNGRFAQSQINQLLNRFNIGYLWASDSQLSQLKATLNSSITLLNSAEMAFQTQPHFTTSSLTANKINPHLPANVILTSGSSGTPKAAVHSLLNHIVSAQGSSRAIPLAADHRWLLSLPLFHIGGLAIVNRCALASATLVLQSDSQTLAEQMISDAITHVSMVPTQAIQMINHTPDALNQVKALLLGGGVIESSLISQLKQQGIHAYTSYGMTEMSSQITTAKANLQQHHGRPLSGRQLKLVDGVIWVKGECLFQGYLSFEAKSKSYQIHLPVDEQGWFCTHDRGQLNDKGQLTLLGRADNMFICGGENIQPEEVESVLLQHPLVNQAIVFGQADAKFGLLPAAIIGYNTTDLPTDIEQQLAQMVSQQLASFKRPRQFFNWPAIATQGLKINRKQMIAAVSSHHLADKDTPQSHHD</sequence>
<dbReference type="Pfam" id="PF13193">
    <property type="entry name" value="AMP-binding_C"/>
    <property type="match status" value="1"/>
</dbReference>
<keyword evidence="2" id="KW-0474">Menaquinone biosynthesis</keyword>
<evidence type="ECO:0000256" key="2">
    <source>
        <dbReference type="ARBA" id="ARBA00022428"/>
    </source>
</evidence>
<protein>
    <submittedName>
        <fullName evidence="8">O-succinylbenzoate--CoA ligase</fullName>
        <ecNumber evidence="8">6.2.1.26</ecNumber>
    </submittedName>
</protein>
<evidence type="ECO:0000259" key="7">
    <source>
        <dbReference type="Pfam" id="PF13193"/>
    </source>
</evidence>
<gene>
    <name evidence="8" type="primary">menE</name>
    <name evidence="8" type="ORF">HBH39_16505</name>
</gene>
<accession>A0A6G9QN25</accession>
<dbReference type="EC" id="6.2.1.26" evidence="8"/>
<evidence type="ECO:0000259" key="6">
    <source>
        <dbReference type="Pfam" id="PF00501"/>
    </source>
</evidence>
<dbReference type="InterPro" id="IPR010192">
    <property type="entry name" value="MenE"/>
</dbReference>
<dbReference type="GO" id="GO:0008756">
    <property type="term" value="F:o-succinylbenzoate-CoA ligase activity"/>
    <property type="evidence" value="ECO:0007669"/>
    <property type="project" value="UniProtKB-EC"/>
</dbReference>
<evidence type="ECO:0000313" key="9">
    <source>
        <dbReference type="Proteomes" id="UP000502608"/>
    </source>
</evidence>
<feature type="domain" description="AMP-dependent synthetase/ligase" evidence="6">
    <location>
        <begin position="76"/>
        <end position="353"/>
    </location>
</feature>
<keyword evidence="4" id="KW-0547">Nucleotide-binding</keyword>
<evidence type="ECO:0000256" key="5">
    <source>
        <dbReference type="ARBA" id="ARBA00022840"/>
    </source>
</evidence>
<evidence type="ECO:0000313" key="8">
    <source>
        <dbReference type="EMBL" id="QIR15882.1"/>
    </source>
</evidence>
<dbReference type="AlphaFoldDB" id="A0A6G9QN25"/>
<dbReference type="Gene3D" id="3.30.300.30">
    <property type="match status" value="1"/>
</dbReference>
<organism evidence="8 9">
    <name type="scientific">Shewanella aestuarii</name>
    <dbReference type="NCBI Taxonomy" id="1028752"/>
    <lineage>
        <taxon>Bacteria</taxon>
        <taxon>Pseudomonadati</taxon>
        <taxon>Pseudomonadota</taxon>
        <taxon>Gammaproteobacteria</taxon>
        <taxon>Alteromonadales</taxon>
        <taxon>Shewanellaceae</taxon>
        <taxon>Shewanella</taxon>
    </lineage>
</organism>